<name>A0A328ZQB8_9BURK</name>
<dbReference type="AlphaFoldDB" id="A0A328ZQB8"/>
<sequence length="155" mass="17135">MKVARKRSSFDALTVELPEWLPAEAWTMWVRDRADRRKPVTAAGVALQLRSLTKLRDAGEDPVLVIENAIERGWQGLYAGANGSTRAGAKEGKSLNHANPESAAIKAQLAALPANWFELAGFETKYDANGSGCHWMNYTEFRDRERIVPKKGVPA</sequence>
<reference evidence="1 2" key="1">
    <citation type="submission" date="2018-06" db="EMBL/GenBank/DDBJ databases">
        <title>Genomic Encyclopedia of Archaeal and Bacterial Type Strains, Phase II (KMG-II): from individual species to whole genera.</title>
        <authorList>
            <person name="Goeker M."/>
        </authorList>
    </citation>
    <scope>NUCLEOTIDE SEQUENCE [LARGE SCALE GENOMIC DNA]</scope>
    <source>
        <strain evidence="1 2">CFPB 3232</strain>
    </source>
</reference>
<proteinExistence type="predicted"/>
<gene>
    <name evidence="1" type="ORF">AX018_1008110</name>
</gene>
<dbReference type="EMBL" id="QLTA01000008">
    <property type="protein sequence ID" value="RAR85017.1"/>
    <property type="molecule type" value="Genomic_DNA"/>
</dbReference>
<evidence type="ECO:0000313" key="1">
    <source>
        <dbReference type="EMBL" id="RAR85017.1"/>
    </source>
</evidence>
<keyword evidence="2" id="KW-1185">Reference proteome</keyword>
<dbReference type="Proteomes" id="UP000248856">
    <property type="component" value="Unassembled WGS sequence"/>
</dbReference>
<accession>A0A328ZQB8</accession>
<evidence type="ECO:0000313" key="2">
    <source>
        <dbReference type="Proteomes" id="UP000248856"/>
    </source>
</evidence>
<protein>
    <submittedName>
        <fullName evidence="1">Uncharacterized protein</fullName>
    </submittedName>
</protein>
<organism evidence="1 2">
    <name type="scientific">Paracidovorax anthurii</name>
    <dbReference type="NCBI Taxonomy" id="78229"/>
    <lineage>
        <taxon>Bacteria</taxon>
        <taxon>Pseudomonadati</taxon>
        <taxon>Pseudomonadota</taxon>
        <taxon>Betaproteobacteria</taxon>
        <taxon>Burkholderiales</taxon>
        <taxon>Comamonadaceae</taxon>
        <taxon>Paracidovorax</taxon>
    </lineage>
</organism>
<comment type="caution">
    <text evidence="1">The sequence shown here is derived from an EMBL/GenBank/DDBJ whole genome shotgun (WGS) entry which is preliminary data.</text>
</comment>